<keyword evidence="2" id="KW-1185">Reference proteome</keyword>
<dbReference type="CDD" id="cd02204">
    <property type="entry name" value="PurL_repeat2"/>
    <property type="match status" value="1"/>
</dbReference>
<reference evidence="1 2" key="1">
    <citation type="journal article" date="2011" name="J. Bacteriol.">
        <title>Genome sequence of Helicobacter bizzozeronii strain CIII-1, an isolate from human gastric mucosa.</title>
        <authorList>
            <person name="Schott T."/>
            <person name="Rossi M."/>
            <person name="Hanninen M.L."/>
        </authorList>
    </citation>
    <scope>NUCLEOTIDE SEQUENCE [LARGE SCALE GENOMIC DNA]</scope>
    <source>
        <strain evidence="1 2">CIII-1</strain>
    </source>
</reference>
<dbReference type="KEGG" id="hbi:HBZC1_04840"/>
<dbReference type="EC" id="6.3.5.3" evidence="1"/>
<dbReference type="PANTHER" id="PTHR10099:SF1">
    <property type="entry name" value="PHOSPHORIBOSYLFORMYLGLYCINAMIDINE SYNTHASE"/>
    <property type="match status" value="1"/>
</dbReference>
<dbReference type="SUPFAM" id="SSF52317">
    <property type="entry name" value="Class I glutamine amidotransferase-like"/>
    <property type="match status" value="1"/>
</dbReference>
<protein>
    <submittedName>
        <fullName evidence="1">Phosphoribosylformylglycinamidine synthase,synthetase subunit</fullName>
        <ecNumber evidence="1">6.3.5.3</ecNumber>
    </submittedName>
</protein>
<dbReference type="SUPFAM" id="SSF56042">
    <property type="entry name" value="PurM C-terminal domain-like"/>
    <property type="match status" value="1"/>
</dbReference>
<organism evidence="1 2">
    <name type="scientific">Helicobacter bizzozeronii (strain CIII-1)</name>
    <dbReference type="NCBI Taxonomy" id="1002804"/>
    <lineage>
        <taxon>Bacteria</taxon>
        <taxon>Pseudomonadati</taxon>
        <taxon>Campylobacterota</taxon>
        <taxon>Epsilonproteobacteria</taxon>
        <taxon>Campylobacterales</taxon>
        <taxon>Helicobacteraceae</taxon>
        <taxon>Helicobacter</taxon>
    </lineage>
</organism>
<evidence type="ECO:0000313" key="1">
    <source>
        <dbReference type="EMBL" id="CCB79470.1"/>
    </source>
</evidence>
<keyword evidence="1" id="KW-0436">Ligase</keyword>
<dbReference type="Pfam" id="PF13507">
    <property type="entry name" value="GATase_5"/>
    <property type="match status" value="1"/>
</dbReference>
<dbReference type="GO" id="GO:0006164">
    <property type="term" value="P:purine nucleotide biosynthetic process"/>
    <property type="evidence" value="ECO:0007669"/>
    <property type="project" value="TreeGrafter"/>
</dbReference>
<sequence length="536" mass="58239">MNTCSQKGLVSQFDSTIGNNTIFMPLGGAYQSTPTQVMAHTIPFEQTHTCSLVAFGFDPHTCAQDPIKGGYFAVITSVCKLIACGAQFKDIYLSFQEYFERLDSPSKWGKALGALLGAFLAQKRLGIACIGGKDSMSGSFEELSVPPTFISFAFCAQENHRLISPEFKGANHYLYLLSPPLDGHGLPYDFAELFTYLHALIAQGVILSAYALGRKGAAQAILQMSLGNQIGVELEEVPLDLLFDPCFGGFVVESTQKLDQGILLGHTTAKAHIKRVSTCLSLNTLLELLEQPLEPLYPTKAPKALDLPTPAKIFCDLPKSHTKIAKPRVVIPIFAGTNCEIDTQKAFERAGALVRSLVINTLTPQLSAESILAMRQALRQSQILFLAGGFSGGDEPDGAAKMIKAFFSNLSLQEAILELLKHQDGLIGGICNGFQALLKTGLLPFGRPTPSQKNQPTLLPNSLLRHQSQIAYIKVCSNRSPWLARTQIGEIYAVPISHGEGRFFAPPAMLGDLSQGDQIATQYVGFARQYRPRDSL</sequence>
<dbReference type="PANTHER" id="PTHR10099">
    <property type="entry name" value="PHOSPHORIBOSYLFORMYLGLYCINAMIDINE SYNTHASE"/>
    <property type="match status" value="1"/>
</dbReference>
<dbReference type="InterPro" id="IPR029062">
    <property type="entry name" value="Class_I_gatase-like"/>
</dbReference>
<accession>F8KRT0</accession>
<dbReference type="HOGENOM" id="CLU_024680_0_0_7"/>
<dbReference type="InterPro" id="IPR036676">
    <property type="entry name" value="PurM-like_C_sf"/>
</dbReference>
<dbReference type="eggNOG" id="COG0047">
    <property type="taxonomic scope" value="Bacteria"/>
</dbReference>
<gene>
    <name evidence="1" type="ordered locus">HBZC1_04840</name>
</gene>
<dbReference type="Gene3D" id="3.40.50.880">
    <property type="match status" value="1"/>
</dbReference>
<dbReference type="EMBL" id="FR871757">
    <property type="protein sequence ID" value="CCB79470.1"/>
    <property type="molecule type" value="Genomic_DNA"/>
</dbReference>
<proteinExistence type="predicted"/>
<dbReference type="Proteomes" id="UP000008387">
    <property type="component" value="Chromosome"/>
</dbReference>
<dbReference type="SUPFAM" id="SSF55326">
    <property type="entry name" value="PurM N-terminal domain-like"/>
    <property type="match status" value="1"/>
</dbReference>
<dbReference type="SMART" id="SM01211">
    <property type="entry name" value="GATase_5"/>
    <property type="match status" value="1"/>
</dbReference>
<dbReference type="Gene3D" id="3.30.1330.10">
    <property type="entry name" value="PurM-like, N-terminal domain"/>
    <property type="match status" value="1"/>
</dbReference>
<dbReference type="InterPro" id="IPR036921">
    <property type="entry name" value="PurM-like_N_sf"/>
</dbReference>
<dbReference type="eggNOG" id="COG0046">
    <property type="taxonomic scope" value="Bacteria"/>
</dbReference>
<dbReference type="GO" id="GO:0004642">
    <property type="term" value="F:phosphoribosylformylglycinamidine synthase activity"/>
    <property type="evidence" value="ECO:0007669"/>
    <property type="project" value="UniProtKB-EC"/>
</dbReference>
<evidence type="ECO:0000313" key="2">
    <source>
        <dbReference type="Proteomes" id="UP000008387"/>
    </source>
</evidence>
<dbReference type="AlphaFoldDB" id="F8KRT0"/>
<name>F8KRT0_HELBC</name>
<dbReference type="GO" id="GO:0005737">
    <property type="term" value="C:cytoplasm"/>
    <property type="evidence" value="ECO:0007669"/>
    <property type="project" value="TreeGrafter"/>
</dbReference>
<dbReference type="STRING" id="1002804.HBZC1_04840"/>